<dbReference type="Proteomes" id="UP000231436">
    <property type="component" value="Unassembled WGS sequence"/>
</dbReference>
<name>A0A2M8LGK6_9BACT</name>
<dbReference type="GO" id="GO:0050660">
    <property type="term" value="F:flavin adenine dinucleotide binding"/>
    <property type="evidence" value="ECO:0007669"/>
    <property type="project" value="TreeGrafter"/>
</dbReference>
<dbReference type="SUPFAM" id="SSF51905">
    <property type="entry name" value="FAD/NAD(P)-binding domain"/>
    <property type="match status" value="1"/>
</dbReference>
<dbReference type="PRINTS" id="PR00411">
    <property type="entry name" value="PNDRDTASEI"/>
</dbReference>
<keyword evidence="5" id="KW-0547">Nucleotide-binding</keyword>
<evidence type="ECO:0000313" key="9">
    <source>
        <dbReference type="EMBL" id="PJE76581.1"/>
    </source>
</evidence>
<reference evidence="10" key="1">
    <citation type="submission" date="2017-09" db="EMBL/GenBank/DDBJ databases">
        <title>Depth-based differentiation of microbial function through sediment-hosted aquifers and enrichment of novel symbionts in the deep terrestrial subsurface.</title>
        <authorList>
            <person name="Probst A.J."/>
            <person name="Ladd B."/>
            <person name="Jarett J.K."/>
            <person name="Geller-Mcgrath D.E."/>
            <person name="Sieber C.M.K."/>
            <person name="Emerson J.B."/>
            <person name="Anantharaman K."/>
            <person name="Thomas B.C."/>
            <person name="Malmstrom R."/>
            <person name="Stieglmeier M."/>
            <person name="Klingl A."/>
            <person name="Woyke T."/>
            <person name="Ryan C.M."/>
            <person name="Banfield J.F."/>
        </authorList>
    </citation>
    <scope>NUCLEOTIDE SEQUENCE [LARGE SCALE GENOMIC DNA]</scope>
</reference>
<dbReference type="GO" id="GO:0003955">
    <property type="term" value="F:NAD(P)H dehydrogenase (quinone) activity"/>
    <property type="evidence" value="ECO:0007669"/>
    <property type="project" value="TreeGrafter"/>
</dbReference>
<gene>
    <name evidence="9" type="ORF">COV05_04405</name>
</gene>
<dbReference type="PANTHER" id="PTHR43014:SF4">
    <property type="entry name" value="PYRIDINE NUCLEOTIDE-DISULFIDE OXIDOREDUCTASE RCLA-RELATED"/>
    <property type="match status" value="1"/>
</dbReference>
<dbReference type="PANTHER" id="PTHR43014">
    <property type="entry name" value="MERCURIC REDUCTASE"/>
    <property type="match status" value="1"/>
</dbReference>
<evidence type="ECO:0000256" key="2">
    <source>
        <dbReference type="ARBA" id="ARBA00022630"/>
    </source>
</evidence>
<dbReference type="Gene3D" id="3.50.50.60">
    <property type="entry name" value="FAD/NAD(P)-binding domain"/>
    <property type="match status" value="2"/>
</dbReference>
<dbReference type="FunFam" id="3.30.390.30:FF:000001">
    <property type="entry name" value="Dihydrolipoyl dehydrogenase"/>
    <property type="match status" value="1"/>
</dbReference>
<dbReference type="AlphaFoldDB" id="A0A2M8LGK6"/>
<feature type="domain" description="FAD/NAD(P)-binding" evidence="8">
    <location>
        <begin position="7"/>
        <end position="330"/>
    </location>
</feature>
<evidence type="ECO:0008006" key="11">
    <source>
        <dbReference type="Google" id="ProtNLM"/>
    </source>
</evidence>
<keyword evidence="5" id="KW-0520">NAD</keyword>
<keyword evidence="2" id="KW-0285">Flavoprotein</keyword>
<sequence>MTKSTTFDVIVIGSGSAGFSAIESAVQQGASVCVIERGRFGGECPNSACIPSKALLRSASVYRRLGHAREYGIDAPGRAYEWKNLMKYQQEVVETITGGGTSGDRYLALLKKLKVAYRVGSAIFLDANRIDVEGEILIGKTIIIATGTVDFIPPIPGIEEVPYWSWKDALQAKKQPKSLAIIGAGPVGCEIATFYASFGTRVVLLQASPMVLEREDEEISVRALEALTSVGVEVVVDAQIKELVNGRVGVIGLKVVVGDQEQMFAVERVVMATGKRSNVQDLHLDTAGVALDSQGNLKTNREQRTSVSHIFGAGDVDGGMQFTHTAHNEGWIAGYNAVLSVTKTKKKPLVKDERVVPRVTFLDPEVASVGMTEVEVKKQYAKALVGRYDVGNLGRAVTDHSRSGVIKLVAHPKTRKLLGAHMICPHAGEMIHETALAMYLGATIDKLADMIHAFPTYSEGIKAAASHVVIV</sequence>
<comment type="similarity">
    <text evidence="1">Belongs to the class-I pyridine nucleotide-disulfide oxidoreductase family.</text>
</comment>
<dbReference type="InterPro" id="IPR023753">
    <property type="entry name" value="FAD/NAD-binding_dom"/>
</dbReference>
<evidence type="ECO:0000259" key="8">
    <source>
        <dbReference type="Pfam" id="PF07992"/>
    </source>
</evidence>
<feature type="binding site" evidence="5">
    <location>
        <position position="274"/>
    </location>
    <ligand>
        <name>NAD(+)</name>
        <dbReference type="ChEBI" id="CHEBI:57540"/>
    </ligand>
</feature>
<dbReference type="EMBL" id="PFEU01000018">
    <property type="protein sequence ID" value="PJE76581.1"/>
    <property type="molecule type" value="Genomic_DNA"/>
</dbReference>
<dbReference type="InterPro" id="IPR001100">
    <property type="entry name" value="Pyr_nuc-diS_OxRdtase"/>
</dbReference>
<feature type="disulfide bond" description="Redox-active" evidence="6">
    <location>
        <begin position="44"/>
        <end position="49"/>
    </location>
</feature>
<dbReference type="Pfam" id="PF02852">
    <property type="entry name" value="Pyr_redox_dim"/>
    <property type="match status" value="1"/>
</dbReference>
<evidence type="ECO:0000256" key="4">
    <source>
        <dbReference type="ARBA" id="ARBA00023002"/>
    </source>
</evidence>
<dbReference type="Pfam" id="PF07992">
    <property type="entry name" value="Pyr_redox_2"/>
    <property type="match status" value="1"/>
</dbReference>
<accession>A0A2M8LGK6</accession>
<evidence type="ECO:0000256" key="5">
    <source>
        <dbReference type="PIRSR" id="PIRSR000350-3"/>
    </source>
</evidence>
<dbReference type="InterPro" id="IPR016156">
    <property type="entry name" value="FAD/NAD-linked_Rdtase_dimer_sf"/>
</dbReference>
<evidence type="ECO:0000256" key="1">
    <source>
        <dbReference type="ARBA" id="ARBA00007532"/>
    </source>
</evidence>
<evidence type="ECO:0000313" key="10">
    <source>
        <dbReference type="Proteomes" id="UP000231436"/>
    </source>
</evidence>
<keyword evidence="4" id="KW-0560">Oxidoreductase</keyword>
<dbReference type="SUPFAM" id="SSF55424">
    <property type="entry name" value="FAD/NAD-linked reductases, dimerisation (C-terminal) domain"/>
    <property type="match status" value="1"/>
</dbReference>
<feature type="binding site" evidence="5">
    <location>
        <position position="53"/>
    </location>
    <ligand>
        <name>FAD</name>
        <dbReference type="ChEBI" id="CHEBI:57692"/>
    </ligand>
</feature>
<keyword evidence="3 5" id="KW-0274">FAD</keyword>
<protein>
    <recommendedName>
        <fullName evidence="11">NAD(P)/FAD-dependent oxidoreductase</fullName>
    </recommendedName>
</protein>
<comment type="cofactor">
    <cofactor evidence="5">
        <name>FAD</name>
        <dbReference type="ChEBI" id="CHEBI:57692"/>
    </cofactor>
    <text evidence="5">Binds 1 FAD per subunit.</text>
</comment>
<dbReference type="Gene3D" id="3.30.390.30">
    <property type="match status" value="1"/>
</dbReference>
<dbReference type="PIRSF" id="PIRSF000350">
    <property type="entry name" value="Mercury_reductase_MerA"/>
    <property type="match status" value="1"/>
</dbReference>
<evidence type="ECO:0000256" key="3">
    <source>
        <dbReference type="ARBA" id="ARBA00022827"/>
    </source>
</evidence>
<dbReference type="InterPro" id="IPR004099">
    <property type="entry name" value="Pyr_nucl-diS_OxRdtase_dimer"/>
</dbReference>
<feature type="binding site" evidence="5">
    <location>
        <begin position="183"/>
        <end position="190"/>
    </location>
    <ligand>
        <name>NAD(+)</name>
        <dbReference type="ChEBI" id="CHEBI:57540"/>
    </ligand>
</feature>
<evidence type="ECO:0000256" key="6">
    <source>
        <dbReference type="PIRSR" id="PIRSR000350-4"/>
    </source>
</evidence>
<proteinExistence type="inferred from homology"/>
<feature type="binding site" evidence="5">
    <location>
        <position position="315"/>
    </location>
    <ligand>
        <name>FAD</name>
        <dbReference type="ChEBI" id="CHEBI:57692"/>
    </ligand>
</feature>
<dbReference type="InterPro" id="IPR036188">
    <property type="entry name" value="FAD/NAD-bd_sf"/>
</dbReference>
<evidence type="ECO:0000259" key="7">
    <source>
        <dbReference type="Pfam" id="PF02852"/>
    </source>
</evidence>
<feature type="domain" description="Pyridine nucleotide-disulphide oxidoreductase dimerisation" evidence="7">
    <location>
        <begin position="356"/>
        <end position="464"/>
    </location>
</feature>
<comment type="caution">
    <text evidence="9">The sequence shown here is derived from an EMBL/GenBank/DDBJ whole genome shotgun (WGS) entry which is preliminary data.</text>
</comment>
<organism evidence="9 10">
    <name type="scientific">Candidatus Uhrbacteria bacterium CG10_big_fil_rev_8_21_14_0_10_48_16</name>
    <dbReference type="NCBI Taxonomy" id="1975038"/>
    <lineage>
        <taxon>Bacteria</taxon>
        <taxon>Candidatus Uhriibacteriota</taxon>
    </lineage>
</organism>
<dbReference type="PRINTS" id="PR00368">
    <property type="entry name" value="FADPNR"/>
</dbReference>